<dbReference type="EMBL" id="AY688304">
    <property type="protein sequence ID" value="AAV97868.1"/>
    <property type="molecule type" value="Genomic_DNA"/>
</dbReference>
<feature type="domain" description="Tc1-like transposase DDE" evidence="1">
    <location>
        <begin position="2"/>
        <end position="100"/>
    </location>
</feature>
<organism evidence="2">
    <name type="scientific">symbiont bacterium of Theonella swinhoei</name>
    <dbReference type="NCBI Taxonomy" id="247504"/>
    <lineage>
        <taxon>Bacteria</taxon>
    </lineage>
</organism>
<proteinExistence type="predicted"/>
<evidence type="ECO:0000259" key="1">
    <source>
        <dbReference type="Pfam" id="PF13358"/>
    </source>
</evidence>
<accession>Q5MP09</accession>
<dbReference type="InterPro" id="IPR038717">
    <property type="entry name" value="Tc1-like_DDE_dom"/>
</dbReference>
<reference evidence="2" key="1">
    <citation type="journal article" date="2004" name="Proc. Natl. Acad. Sci. U.S.A.">
        <title>Antitumor polyketide biosynthesis by an uncultivated bacterial symbiont of the marine sponge Theonella swinhoei.</title>
        <authorList>
            <person name="Piel J."/>
            <person name="Hui D."/>
            <person name="Wen G."/>
            <person name="Butzke D."/>
            <person name="Platzer M."/>
            <person name="Fusetani N."/>
            <person name="Matsunaga S."/>
        </authorList>
    </citation>
    <scope>NUCLEOTIDE SEQUENCE</scope>
</reference>
<protein>
    <submittedName>
        <fullName evidence="2">Putative transposase</fullName>
    </submittedName>
</protein>
<evidence type="ECO:0000313" key="2">
    <source>
        <dbReference type="EMBL" id="AAV97868.1"/>
    </source>
</evidence>
<dbReference type="Pfam" id="PF13358">
    <property type="entry name" value="DDE_3"/>
    <property type="match status" value="1"/>
</dbReference>
<feature type="non-terminal residue" evidence="2">
    <location>
        <position position="1"/>
    </location>
</feature>
<name>Q5MP09_UNCXX</name>
<dbReference type="AlphaFoldDB" id="Q5MP09"/>
<sequence length="139" mass="16446">MCKVTDRRTKADFAYRIKDLLPVYYLNAAKATIVMDNLNTHNPSSLYEAFEPVEAKSLLDRCDLHYTPKHGSWLNLAEIEFSDLQRQCLERRLPDQEMLREEIAAWEDGRNAQQVTVHWRFTMADAWIRLKRLYLSIKN</sequence>